<feature type="coiled-coil region" evidence="1">
    <location>
        <begin position="415"/>
        <end position="456"/>
    </location>
</feature>
<feature type="transmembrane region" description="Helical" evidence="3">
    <location>
        <begin position="141"/>
        <end position="159"/>
    </location>
</feature>
<feature type="transmembrane region" description="Helical" evidence="3">
    <location>
        <begin position="304"/>
        <end position="324"/>
    </location>
</feature>
<feature type="region of interest" description="Disordered" evidence="2">
    <location>
        <begin position="1"/>
        <end position="22"/>
    </location>
</feature>
<evidence type="ECO:0000256" key="2">
    <source>
        <dbReference type="SAM" id="MobiDB-lite"/>
    </source>
</evidence>
<dbReference type="EMBL" id="CAJNOJ010000259">
    <property type="protein sequence ID" value="CAF1346323.1"/>
    <property type="molecule type" value="Genomic_DNA"/>
</dbReference>
<keyword evidence="3" id="KW-1133">Transmembrane helix</keyword>
<dbReference type="Pfam" id="PF03530">
    <property type="entry name" value="SK_channel"/>
    <property type="match status" value="1"/>
</dbReference>
<dbReference type="Proteomes" id="UP000663828">
    <property type="component" value="Unassembled WGS sequence"/>
</dbReference>
<feature type="transmembrane region" description="Helical" evidence="3">
    <location>
        <begin position="245"/>
        <end position="261"/>
    </location>
</feature>
<feature type="transmembrane region" description="Helical" evidence="3">
    <location>
        <begin position="99"/>
        <end position="120"/>
    </location>
</feature>
<dbReference type="EMBL" id="CAJNOR010001473">
    <property type="protein sequence ID" value="CAF1149120.1"/>
    <property type="molecule type" value="Genomic_DNA"/>
</dbReference>
<feature type="transmembrane region" description="Helical" evidence="3">
    <location>
        <begin position="179"/>
        <end position="199"/>
    </location>
</feature>
<evidence type="ECO:0000313" key="8">
    <source>
        <dbReference type="Proteomes" id="UP000663852"/>
    </source>
</evidence>
<name>A0A815GXA9_ADIRI</name>
<gene>
    <name evidence="6" type="ORF">EDS130_LOCUS33019</name>
    <name evidence="5" type="ORF">XAT740_LOCUS20852</name>
</gene>
<dbReference type="InterPro" id="IPR015449">
    <property type="entry name" value="K_chnl_Ca-activ_SK"/>
</dbReference>
<evidence type="ECO:0000256" key="3">
    <source>
        <dbReference type="SAM" id="Phobius"/>
    </source>
</evidence>
<feature type="transmembrane region" description="Helical" evidence="3">
    <location>
        <begin position="273"/>
        <end position="292"/>
    </location>
</feature>
<protein>
    <recommendedName>
        <fullName evidence="4">Potassium channel domain-containing protein</fullName>
    </recommendedName>
</protein>
<dbReference type="Pfam" id="PF07885">
    <property type="entry name" value="Ion_trans_2"/>
    <property type="match status" value="1"/>
</dbReference>
<evidence type="ECO:0000313" key="5">
    <source>
        <dbReference type="EMBL" id="CAF1149120.1"/>
    </source>
</evidence>
<dbReference type="PANTHER" id="PTHR10153">
    <property type="entry name" value="SMALL CONDUCTANCE CALCIUM-ACTIVATED POTASSIUM CHANNEL"/>
    <property type="match status" value="1"/>
</dbReference>
<organism evidence="6 8">
    <name type="scientific">Adineta ricciae</name>
    <name type="common">Rotifer</name>
    <dbReference type="NCBI Taxonomy" id="249248"/>
    <lineage>
        <taxon>Eukaryota</taxon>
        <taxon>Metazoa</taxon>
        <taxon>Spiralia</taxon>
        <taxon>Gnathifera</taxon>
        <taxon>Rotifera</taxon>
        <taxon>Eurotatoria</taxon>
        <taxon>Bdelloidea</taxon>
        <taxon>Adinetida</taxon>
        <taxon>Adinetidae</taxon>
        <taxon>Adineta</taxon>
    </lineage>
</organism>
<feature type="domain" description="Potassium channel" evidence="4">
    <location>
        <begin position="250"/>
        <end position="327"/>
    </location>
</feature>
<dbReference type="Proteomes" id="UP000663852">
    <property type="component" value="Unassembled WGS sequence"/>
</dbReference>
<keyword evidence="3" id="KW-0812">Transmembrane</keyword>
<keyword evidence="3" id="KW-0472">Membrane</keyword>
<comment type="caution">
    <text evidence="6">The sequence shown here is derived from an EMBL/GenBank/DDBJ whole genome shotgun (WGS) entry which is preliminary data.</text>
</comment>
<accession>A0A815GXA9</accession>
<dbReference type="GO" id="GO:0016020">
    <property type="term" value="C:membrane"/>
    <property type="evidence" value="ECO:0007669"/>
    <property type="project" value="InterPro"/>
</dbReference>
<evidence type="ECO:0000313" key="7">
    <source>
        <dbReference type="Proteomes" id="UP000663828"/>
    </source>
</evidence>
<dbReference type="InterPro" id="IPR013099">
    <property type="entry name" value="K_chnl_dom"/>
</dbReference>
<evidence type="ECO:0000259" key="4">
    <source>
        <dbReference type="Pfam" id="PF07885"/>
    </source>
</evidence>
<evidence type="ECO:0000313" key="6">
    <source>
        <dbReference type="EMBL" id="CAF1346323.1"/>
    </source>
</evidence>
<evidence type="ECO:0000256" key="1">
    <source>
        <dbReference type="SAM" id="Coils"/>
    </source>
</evidence>
<dbReference type="AlphaFoldDB" id="A0A815GXA9"/>
<keyword evidence="1" id="KW-0175">Coiled coil</keyword>
<reference evidence="6" key="1">
    <citation type="submission" date="2021-02" db="EMBL/GenBank/DDBJ databases">
        <authorList>
            <person name="Nowell W R."/>
        </authorList>
    </citation>
    <scope>NUCLEOTIDE SEQUENCE</scope>
</reference>
<proteinExistence type="predicted"/>
<keyword evidence="7" id="KW-1185">Reference proteome</keyword>
<dbReference type="OrthoDB" id="10023914at2759"/>
<sequence>MNLNRNLSAPPIESSRRKHSTRKHLDIHNIPLQKTPAVREIVGYVSRRLYIVHFYLTRLTIISDIMSCLAISSIILMIVENELTFNCIDNQDTKVSWSIKLIITITTIILLALILYYHYLNMKFYAFRNSIRDWRVQVTSVKIFSIMIEFLICSIHPMPRSYPYINPERINSTSFSDPYSLSYTAIDVGLGLPMFLRLYLLGRTIKIHSKMIRNPPLRLVGYLNHVTIDPFFLIKSYLLHRPMKCFLTIVTLVFLIGSWSLRACNYTSTREHVSMSDSMWLFVVTFTTIGYGDQYPSTYCGRSIATIIGLSGLSLTAIYTAILSQKLLLNREEKYVHTFVLDADLHKIFRNQAANVIQFAIKDLILKRQNKLTSIESFQVQRRLFQSILAFQTARKERNNLIHSCAGFRELMNVQHHTNEQNKQTMKQIENIQNEIKEIKDKFNNLNNNMNILLNKLNGILNFETE</sequence>
<dbReference type="GO" id="GO:0016286">
    <property type="term" value="F:small conductance calcium-activated potassium channel activity"/>
    <property type="evidence" value="ECO:0007669"/>
    <property type="project" value="InterPro"/>
</dbReference>
<dbReference type="Gene3D" id="1.10.287.70">
    <property type="match status" value="2"/>
</dbReference>
<dbReference type="SUPFAM" id="SSF81324">
    <property type="entry name" value="Voltage-gated potassium channels"/>
    <property type="match status" value="1"/>
</dbReference>
<feature type="transmembrane region" description="Helical" evidence="3">
    <location>
        <begin position="55"/>
        <end position="79"/>
    </location>
</feature>